<dbReference type="CDD" id="cd19088">
    <property type="entry name" value="AKR_AKR13B1"/>
    <property type="match status" value="1"/>
</dbReference>
<dbReference type="PANTHER" id="PTHR43638:SF3">
    <property type="entry name" value="ALDEHYDE REDUCTASE"/>
    <property type="match status" value="1"/>
</dbReference>
<dbReference type="PRINTS" id="PR00069">
    <property type="entry name" value="ALDKETRDTASE"/>
</dbReference>
<dbReference type="InterPro" id="IPR036812">
    <property type="entry name" value="NAD(P)_OxRdtase_dom_sf"/>
</dbReference>
<reference evidence="2 3" key="1">
    <citation type="submission" date="2016-10" db="EMBL/GenBank/DDBJ databases">
        <authorList>
            <person name="de Groot N.N."/>
        </authorList>
    </citation>
    <scope>NUCLEOTIDE SEQUENCE [LARGE SCALE GENOMIC DNA]</scope>
    <source>
        <strain evidence="2 3">CGMCC 4.6533</strain>
    </source>
</reference>
<dbReference type="Pfam" id="PF00248">
    <property type="entry name" value="Aldo_ket_red"/>
    <property type="match status" value="1"/>
</dbReference>
<evidence type="ECO:0000259" key="1">
    <source>
        <dbReference type="Pfam" id="PF00248"/>
    </source>
</evidence>
<dbReference type="STRING" id="633440.SAMN05421869_11773"/>
<proteinExistence type="predicted"/>
<dbReference type="GO" id="GO:0016491">
    <property type="term" value="F:oxidoreductase activity"/>
    <property type="evidence" value="ECO:0007669"/>
    <property type="project" value="InterPro"/>
</dbReference>
<dbReference type="PANTHER" id="PTHR43638">
    <property type="entry name" value="OXIDOREDUCTASE, ALDO/KETO REDUCTASE FAMILY PROTEIN"/>
    <property type="match status" value="1"/>
</dbReference>
<feature type="domain" description="NADP-dependent oxidoreductase" evidence="1">
    <location>
        <begin position="23"/>
        <end position="295"/>
    </location>
</feature>
<gene>
    <name evidence="2" type="ORF">SAMN05421869_11773</name>
</gene>
<dbReference type="Proteomes" id="UP000199202">
    <property type="component" value="Unassembled WGS sequence"/>
</dbReference>
<organism evidence="2 3">
    <name type="scientific">Nonomuraea jiangxiensis</name>
    <dbReference type="NCBI Taxonomy" id="633440"/>
    <lineage>
        <taxon>Bacteria</taxon>
        <taxon>Bacillati</taxon>
        <taxon>Actinomycetota</taxon>
        <taxon>Actinomycetes</taxon>
        <taxon>Streptosporangiales</taxon>
        <taxon>Streptosporangiaceae</taxon>
        <taxon>Nonomuraea</taxon>
    </lineage>
</organism>
<sequence>MTTQPNAAAAAGIWNLGDLTVNRIGFGAMRLTGSVAFGPGAPGDRERSIGVLRRAIELGVNHIDTAAFYFSPLLSANELINRALAPYPDDLVITTKVWPGRDPSGEWWWATPEQLRGQVEENLRQLGRDHLDVVNLRVPPSRRTGSIAEHFGALAELRDAGLIRHLGVSNVTLDQLAEAQAIAPVVCVQNSFGIGASAGEQELLRGCGQRGIAFVPFFAIAGAGRETGTAATEHQDVLAIARAHGATPAQVRLAWTLRLGPHVLAIPGTGNPDHLAENVAAGAVRLSDDEMTRLRYAG</sequence>
<dbReference type="AlphaFoldDB" id="A0A1G9DBM3"/>
<accession>A0A1G9DBM3</accession>
<protein>
    <submittedName>
        <fullName evidence="2">Predicted oxidoreductase</fullName>
    </submittedName>
</protein>
<dbReference type="Gene3D" id="3.20.20.100">
    <property type="entry name" value="NADP-dependent oxidoreductase domain"/>
    <property type="match status" value="1"/>
</dbReference>
<dbReference type="OrthoDB" id="9768793at2"/>
<keyword evidence="3" id="KW-1185">Reference proteome</keyword>
<dbReference type="EMBL" id="FNDJ01000017">
    <property type="protein sequence ID" value="SDK61250.1"/>
    <property type="molecule type" value="Genomic_DNA"/>
</dbReference>
<dbReference type="RefSeq" id="WP_090940671.1">
    <property type="nucleotide sequence ID" value="NZ_FNDJ01000017.1"/>
</dbReference>
<dbReference type="SUPFAM" id="SSF51430">
    <property type="entry name" value="NAD(P)-linked oxidoreductase"/>
    <property type="match status" value="1"/>
</dbReference>
<evidence type="ECO:0000313" key="3">
    <source>
        <dbReference type="Proteomes" id="UP000199202"/>
    </source>
</evidence>
<dbReference type="InterPro" id="IPR023210">
    <property type="entry name" value="NADP_OxRdtase_dom"/>
</dbReference>
<dbReference type="InterPro" id="IPR020471">
    <property type="entry name" value="AKR"/>
</dbReference>
<evidence type="ECO:0000313" key="2">
    <source>
        <dbReference type="EMBL" id="SDK61250.1"/>
    </source>
</evidence>
<name>A0A1G9DBM3_9ACTN</name>